<evidence type="ECO:0000313" key="2">
    <source>
        <dbReference type="Proteomes" id="UP000054995"/>
    </source>
</evidence>
<accession>A0A0V1F7W6</accession>
<protein>
    <submittedName>
        <fullName evidence="1">Uncharacterized protein</fullName>
    </submittedName>
</protein>
<evidence type="ECO:0000313" key="1">
    <source>
        <dbReference type="EMBL" id="KRY82285.1"/>
    </source>
</evidence>
<reference evidence="1 2" key="1">
    <citation type="submission" date="2015-01" db="EMBL/GenBank/DDBJ databases">
        <title>Evolution of Trichinella species and genotypes.</title>
        <authorList>
            <person name="Korhonen P.K."/>
            <person name="Edoardo P."/>
            <person name="Giuseppe L.R."/>
            <person name="Gasser R.B."/>
        </authorList>
    </citation>
    <scope>NUCLEOTIDE SEQUENCE [LARGE SCALE GENOMIC DNA]</scope>
    <source>
        <strain evidence="1">ISS470</strain>
    </source>
</reference>
<name>A0A0V1F7W6_TRIPS</name>
<dbReference type="Proteomes" id="UP000054995">
    <property type="component" value="Unassembled WGS sequence"/>
</dbReference>
<dbReference type="EMBL" id="JYDT01000181">
    <property type="protein sequence ID" value="KRY82285.1"/>
    <property type="molecule type" value="Genomic_DNA"/>
</dbReference>
<gene>
    <name evidence="1" type="ORF">T4D_1817</name>
</gene>
<sequence>MFALKIINFNDVKEKFFINAKRGNRLVGFVEKHHNVGSVMTDRSQVVSNSSPLDSATVACDWSHLFSLISKRRQCFPFGQEFHFGSSFGIHSSSSSKQEKKH</sequence>
<comment type="caution">
    <text evidence="1">The sequence shown here is derived from an EMBL/GenBank/DDBJ whole genome shotgun (WGS) entry which is preliminary data.</text>
</comment>
<keyword evidence="2" id="KW-1185">Reference proteome</keyword>
<organism evidence="1 2">
    <name type="scientific">Trichinella pseudospiralis</name>
    <name type="common">Parasitic roundworm</name>
    <dbReference type="NCBI Taxonomy" id="6337"/>
    <lineage>
        <taxon>Eukaryota</taxon>
        <taxon>Metazoa</taxon>
        <taxon>Ecdysozoa</taxon>
        <taxon>Nematoda</taxon>
        <taxon>Enoplea</taxon>
        <taxon>Dorylaimia</taxon>
        <taxon>Trichinellida</taxon>
        <taxon>Trichinellidae</taxon>
        <taxon>Trichinella</taxon>
    </lineage>
</organism>
<proteinExistence type="predicted"/>
<dbReference type="AlphaFoldDB" id="A0A0V1F7W6"/>